<dbReference type="InterPro" id="IPR009291">
    <property type="entry name" value="Vps62"/>
</dbReference>
<dbReference type="GeneID" id="39592737"/>
<dbReference type="STRING" id="105984.A0A427XSU3"/>
<feature type="chain" id="PRO_5019089029" evidence="1">
    <location>
        <begin position="20"/>
        <end position="475"/>
    </location>
</feature>
<comment type="caution">
    <text evidence="2">The sequence shown here is derived from an EMBL/GenBank/DDBJ whole genome shotgun (WGS) entry which is preliminary data.</text>
</comment>
<sequence>MVATTALALAVLGAVAVSALPYGGQRVQVPFLGINPGKDSEGGKQQLAPSRDADMAALLDKYAPVFKLASSEIFYPSSVKYMLDRYAFVEHKNGTTYRPPRHLFTPSGLAHLPQNGTRQLLSLDEEHNAQPHVPSKDSAFLYGPAGQEGGMKLGEDGRGRVEEEVYGFWVDQGRGVVDLWYWTFYPYNLGKEVGALGWLGNHVVDWEHLRIRTVNGTAESADFDTHSGGKFSAGTYRWQEIERFNDRPVAYIAMGSHGMWPVPGKHVYAQLLNLWQLYDITDDNGAIWDTHGRVVPIQFWNGPDKAEKMMDGPPGPNRRLGRPPECILGKTADESSRYAFYLSHNISVQAEPLNVTSVVVEQICARPSVSSVEWSDNLTEPELETWAAPASSIPFTGSSATPYNVTMGGCGGSRSAAKAYRVALYDGAGERVSTSDLRVLCIYEAGEEGSVSRSAVDIHDLDEWRWLLKKDEDDE</sequence>
<evidence type="ECO:0000313" key="3">
    <source>
        <dbReference type="Proteomes" id="UP000279236"/>
    </source>
</evidence>
<name>A0A427XSU3_9TREE</name>
<protein>
    <submittedName>
        <fullName evidence="2">Vacuolar protein sorting-associated protein 62</fullName>
    </submittedName>
</protein>
<dbReference type="OrthoDB" id="188042at2759"/>
<dbReference type="PANTHER" id="PTHR48174:SF5">
    <property type="entry name" value="VACUOLAR PROTEIN SORTING-ASSOCIATED PROTEIN 62"/>
    <property type="match status" value="1"/>
</dbReference>
<keyword evidence="1" id="KW-0732">Signal</keyword>
<organism evidence="2 3">
    <name type="scientific">Apiotrichum porosum</name>
    <dbReference type="NCBI Taxonomy" id="105984"/>
    <lineage>
        <taxon>Eukaryota</taxon>
        <taxon>Fungi</taxon>
        <taxon>Dikarya</taxon>
        <taxon>Basidiomycota</taxon>
        <taxon>Agaricomycotina</taxon>
        <taxon>Tremellomycetes</taxon>
        <taxon>Trichosporonales</taxon>
        <taxon>Trichosporonaceae</taxon>
        <taxon>Apiotrichum</taxon>
    </lineage>
</organism>
<accession>A0A427XSU3</accession>
<evidence type="ECO:0000256" key="1">
    <source>
        <dbReference type="SAM" id="SignalP"/>
    </source>
</evidence>
<dbReference type="AlphaFoldDB" id="A0A427XSU3"/>
<feature type="signal peptide" evidence="1">
    <location>
        <begin position="1"/>
        <end position="19"/>
    </location>
</feature>
<gene>
    <name evidence="2" type="primary">VPS62_2</name>
    <name evidence="2" type="ORF">EHS24_008194</name>
</gene>
<evidence type="ECO:0000313" key="2">
    <source>
        <dbReference type="EMBL" id="RSH81992.1"/>
    </source>
</evidence>
<keyword evidence="3" id="KW-1185">Reference proteome</keyword>
<dbReference type="Proteomes" id="UP000279236">
    <property type="component" value="Unassembled WGS sequence"/>
</dbReference>
<dbReference type="PANTHER" id="PTHR48174">
    <property type="entry name" value="DUF946 FAMILY PROTEIN"/>
    <property type="match status" value="1"/>
</dbReference>
<dbReference type="EMBL" id="RSCE01000006">
    <property type="protein sequence ID" value="RSH81992.1"/>
    <property type="molecule type" value="Genomic_DNA"/>
</dbReference>
<proteinExistence type="predicted"/>
<dbReference type="Pfam" id="PF06101">
    <property type="entry name" value="Vps62"/>
    <property type="match status" value="1"/>
</dbReference>
<reference evidence="2 3" key="1">
    <citation type="submission" date="2018-11" db="EMBL/GenBank/DDBJ databases">
        <title>Genome sequence of Apiotrichum porosum DSM 27194.</title>
        <authorList>
            <person name="Aliyu H."/>
            <person name="Gorte O."/>
            <person name="Ochsenreither K."/>
        </authorList>
    </citation>
    <scope>NUCLEOTIDE SEQUENCE [LARGE SCALE GENOMIC DNA]</scope>
    <source>
        <strain evidence="2 3">DSM 27194</strain>
    </source>
</reference>
<dbReference type="RefSeq" id="XP_028476447.1">
    <property type="nucleotide sequence ID" value="XM_028623514.1"/>
</dbReference>